<evidence type="ECO:0000313" key="4">
    <source>
        <dbReference type="EMBL" id="KFH44672.1"/>
    </source>
</evidence>
<evidence type="ECO:0000259" key="3">
    <source>
        <dbReference type="Pfam" id="PF20639"/>
    </source>
</evidence>
<dbReference type="HOGENOM" id="CLU_005807_1_0_1"/>
<organism evidence="4 5">
    <name type="scientific">Hapsidospora chrysogenum (strain ATCC 11550 / CBS 779.69 / DSM 880 / IAM 14645 / JCM 23072 / IMI 49137)</name>
    <name type="common">Acremonium chrysogenum</name>
    <dbReference type="NCBI Taxonomy" id="857340"/>
    <lineage>
        <taxon>Eukaryota</taxon>
        <taxon>Fungi</taxon>
        <taxon>Dikarya</taxon>
        <taxon>Ascomycota</taxon>
        <taxon>Pezizomycotina</taxon>
        <taxon>Sordariomycetes</taxon>
        <taxon>Hypocreomycetidae</taxon>
        <taxon>Hypocreales</taxon>
        <taxon>Bionectriaceae</taxon>
        <taxon>Hapsidospora</taxon>
    </lineage>
</organism>
<feature type="compositionally biased region" description="Low complexity" evidence="1">
    <location>
        <begin position="944"/>
        <end position="958"/>
    </location>
</feature>
<feature type="region of interest" description="Disordered" evidence="1">
    <location>
        <begin position="920"/>
        <end position="990"/>
    </location>
</feature>
<dbReference type="Proteomes" id="UP000029964">
    <property type="component" value="Unassembled WGS sequence"/>
</dbReference>
<evidence type="ECO:0000259" key="2">
    <source>
        <dbReference type="Pfam" id="PF10214"/>
    </source>
</evidence>
<reference evidence="5" key="1">
    <citation type="journal article" date="2014" name="Genome Announc.">
        <title>Genome sequence and annotation of Acremonium chrysogenum, producer of the beta-lactam antibiotic cephalosporin C.</title>
        <authorList>
            <person name="Terfehr D."/>
            <person name="Dahlmann T.A."/>
            <person name="Specht T."/>
            <person name="Zadra I."/>
            <person name="Kuernsteiner H."/>
            <person name="Kueck U."/>
        </authorList>
    </citation>
    <scope>NUCLEOTIDE SEQUENCE [LARGE SCALE GENOMIC DNA]</scope>
    <source>
        <strain evidence="5">ATCC 11550 / CBS 779.69 / DSM 880 / IAM 14645 / JCM 23072 / IMI 49137</strain>
    </source>
</reference>
<sequence>MADARRFADLRYGHADPRFQQIGSSAELYPESKSTPPQLTHSHLWAERHLQKRWLLKSHPEALMGNSELSGLLTEDIQRFRRLDDVSSTQPLLAMGQMTDFSAPQRPTGAPMLAAATGESGELLRLSRVEDSQWAWPDNRDCTLHLSVIDPMDRDDEMIWASDGLPISQIKFATSLSHTGSLRWLLVQKQTSTTVLRPEYHRVPKPQSRFFSKSQERLSRISPNALLTLGHRETGGNAHSDVAFNAPADGSAPQLCVVDECGYWTLWNVHASKETDLRKSPLSLHRCGHIWEGHLDAIPSAPRYPAEKHGVLFVGGELGEDVWGNSFPGLGSPGGTATRSSHILLWNSERFEIVDVETNSTLPKIGEFSSAKRRFGRIVDARLSPVNQNHVFILTTQFIVWVDVFHPSKSKDAPPKPAILLTCPHGAAASDGLRMTTNHSTDGEDAKPMVSVFSSTESQVSLHWFNIIPETGLPQWHSQMTSLPRNTKGEGQPFNLQVLIFQPLKLTCASRSSGIGSRYRQEGVQFYQGLMLGQNLGIQYCMCFASKNPGLEVTLPMDRVGWTPSSQTRRWRRRRTRILHYIGQSVVVPDSMTDEVIESFARRTDLQQGDLKVTAKPMSQKPARRVPLNVDVLTRTIGSFIKGPVDEVRVGLPMEVFDAFRRVFQHGSAEGRLPLMTWYEMVRDISLDDVSSFLPAEEIAEATQGLLFSVASEKTVVTQVSKHQSAEPDGPLGSFLQLHNNLGSIWLEPWRHRLSDQDVRMRENWVADLARDLFLSSHGIAVQDVPLFRSGRQLPGADSQESMPGSLPIPSSQASMSTPPPSSPSSITSSAAEPDQVFQRLQLLAPSIRPGSLGAKKPASVLSLWPSERGVGVTDYVSSVAIASGKKSDPARQRLQKMEAKRKAMIDKYKPLPAMRQEISERGAKGERMSSPLRRPQAHTQIMSSQQAPGSSQSQGPPVITMSQPLPGVFGGDRKKVKREKKTKKKSGFR</sequence>
<dbReference type="EMBL" id="JPKY01000044">
    <property type="protein sequence ID" value="KFH44672.1"/>
    <property type="molecule type" value="Genomic_DNA"/>
</dbReference>
<protein>
    <submittedName>
        <fullName evidence="4">Uncharacterized protein</fullName>
    </submittedName>
</protein>
<feature type="compositionally biased region" description="Basic residues" evidence="1">
    <location>
        <begin position="975"/>
        <end position="990"/>
    </location>
</feature>
<dbReference type="PANTHER" id="PTHR28221:SF2">
    <property type="entry name" value="RNA POLYMERASE I-SPECIFIC TRANSCRIPTION INITIATION FACTOR RRN6"/>
    <property type="match status" value="1"/>
</dbReference>
<gene>
    <name evidence="4" type="ORF">ACRE_045390</name>
</gene>
<accession>A0A086T5P0</accession>
<comment type="caution">
    <text evidence="4">The sequence shown here is derived from an EMBL/GenBank/DDBJ whole genome shotgun (WGS) entry which is preliminary data.</text>
</comment>
<keyword evidence="5" id="KW-1185">Reference proteome</keyword>
<feature type="domain" description="RRN6 K-rich C-terminal" evidence="3">
    <location>
        <begin position="859"/>
        <end position="989"/>
    </location>
</feature>
<name>A0A086T5P0_HAPC1</name>
<dbReference type="InterPro" id="IPR048536">
    <property type="entry name" value="Rrn6_K-rich"/>
</dbReference>
<dbReference type="PANTHER" id="PTHR28221">
    <property type="entry name" value="RNA POLYMERASE I-SPECIFIC TRANSCRIPTION INITIATION FACTOR RRN6"/>
    <property type="match status" value="1"/>
</dbReference>
<dbReference type="AlphaFoldDB" id="A0A086T5P0"/>
<dbReference type="InterPro" id="IPR019350">
    <property type="entry name" value="RNA_pol_I-sp_TIF_RRN6-like"/>
</dbReference>
<evidence type="ECO:0000256" key="1">
    <source>
        <dbReference type="SAM" id="MobiDB-lite"/>
    </source>
</evidence>
<dbReference type="Pfam" id="PF20639">
    <property type="entry name" value="Rrn6_K-rich"/>
    <property type="match status" value="1"/>
</dbReference>
<feature type="domain" description="RRN6 beta-propeller" evidence="2">
    <location>
        <begin position="89"/>
        <end position="476"/>
    </location>
</feature>
<dbReference type="OrthoDB" id="4090074at2759"/>
<dbReference type="Pfam" id="PF10214">
    <property type="entry name" value="Rrn6_beta-prop"/>
    <property type="match status" value="1"/>
</dbReference>
<dbReference type="InterPro" id="IPR048535">
    <property type="entry name" value="RRN6_beta-prop"/>
</dbReference>
<feature type="region of interest" description="Disordered" evidence="1">
    <location>
        <begin position="791"/>
        <end position="832"/>
    </location>
</feature>
<dbReference type="STRING" id="857340.A0A086T5P0"/>
<evidence type="ECO:0000313" key="5">
    <source>
        <dbReference type="Proteomes" id="UP000029964"/>
    </source>
</evidence>
<proteinExistence type="predicted"/>